<dbReference type="Pfam" id="PF13456">
    <property type="entry name" value="RVT_3"/>
    <property type="match status" value="1"/>
</dbReference>
<proteinExistence type="predicted"/>
<dbReference type="PANTHER" id="PTHR33710">
    <property type="entry name" value="BNAC02G09200D PROTEIN"/>
    <property type="match status" value="1"/>
</dbReference>
<sequence>MSKVVTLKGGISAVVHFNYEKVQKRCFHFQRLNHEKDYCPLVVRQRQEESRLRREKVVASSLEKELVLPEGDILFGILEESQVGLDTATGRWKIAKEVLEEMRRYLLADTGESQTVKVDKIKKSVKMAEKDHMTQRTTLRLEAPPMITSDLNKGKGWCLITVKRWVNLKPYQFTVPPRNLCQTRSETSGDASEASFRPFDDMLNACNMEELSSKGNMFTWSGKRWKKWIQCRLDRCFGNRAWRSLFPGSNQTFLDKRGSDRRPVWVNLKANPDITRGQFRFDRRMLHHPDAKEEVENAWKRSDSSVSVALKIRKCRRVLSAWKCKRSFNAKDKINLLQERLEWFQPKPYSCWSRNHLLKLKDKNGQDQWSDAAKAKVAIDYFSEFFSSSNPPSYEPVFRSMVPKVSPSMNQVLMTALWPDSSKAGTTLSPLSWRSILFGRELLQKGLKWKVGNVQHTRVWLEKWVEDSDGGMREPWIKNTSFDDKRAWPWILWFIWKSRNKFLFQGIRRSPEEIRLKAKKEANEWFLAQEVEKETPVAEAREVARTVRRWSPPKQGWLMCNVAFDWNKLRKILGVAWVVRNDRSVVVCHSRRAFSDISCLDDARLTRILWAIESMTSMHLSKIVFAGDFRELFLAVKKPFEWPALSHHGQEIKIRLGGLKDFQLRYVTTEENRGATFIAQSVTRQGRFQSYVANGPPSWIFEFFVNESRYL</sequence>
<dbReference type="EMBL" id="JAAMPC010000007">
    <property type="protein sequence ID" value="KAG2304115.1"/>
    <property type="molecule type" value="Genomic_DNA"/>
</dbReference>
<name>A0A8X7SCM7_BRACI</name>
<dbReference type="Proteomes" id="UP000886595">
    <property type="component" value="Unassembled WGS sequence"/>
</dbReference>
<dbReference type="PANTHER" id="PTHR33710:SF62">
    <property type="entry name" value="DUF4283 DOMAIN PROTEIN"/>
    <property type="match status" value="1"/>
</dbReference>
<dbReference type="GO" id="GO:0004523">
    <property type="term" value="F:RNA-DNA hybrid ribonuclease activity"/>
    <property type="evidence" value="ECO:0007669"/>
    <property type="project" value="InterPro"/>
</dbReference>
<dbReference type="SUPFAM" id="SSF56219">
    <property type="entry name" value="DNase I-like"/>
    <property type="match status" value="1"/>
</dbReference>
<dbReference type="OrthoDB" id="1906820at2759"/>
<dbReference type="GO" id="GO:0003676">
    <property type="term" value="F:nucleic acid binding"/>
    <property type="evidence" value="ECO:0007669"/>
    <property type="project" value="InterPro"/>
</dbReference>
<protein>
    <recommendedName>
        <fullName evidence="1">RNase H type-1 domain-containing protein</fullName>
    </recommendedName>
</protein>
<reference evidence="2 3" key="1">
    <citation type="submission" date="2020-02" db="EMBL/GenBank/DDBJ databases">
        <authorList>
            <person name="Ma Q."/>
            <person name="Huang Y."/>
            <person name="Song X."/>
            <person name="Pei D."/>
        </authorList>
    </citation>
    <scope>NUCLEOTIDE SEQUENCE [LARGE SCALE GENOMIC DNA]</scope>
    <source>
        <strain evidence="2">Sxm20200214</strain>
        <tissue evidence="2">Leaf</tissue>
    </source>
</reference>
<keyword evidence="3" id="KW-1185">Reference proteome</keyword>
<accession>A0A8X7SCM7</accession>
<feature type="domain" description="RNase H type-1" evidence="1">
    <location>
        <begin position="566"/>
        <end position="681"/>
    </location>
</feature>
<gene>
    <name evidence="2" type="ORF">Bca52824_032766</name>
</gene>
<dbReference type="InterPro" id="IPR002156">
    <property type="entry name" value="RNaseH_domain"/>
</dbReference>
<dbReference type="InterPro" id="IPR036691">
    <property type="entry name" value="Endo/exonu/phosph_ase_sf"/>
</dbReference>
<dbReference type="AlphaFoldDB" id="A0A8X7SCM7"/>
<comment type="caution">
    <text evidence="2">The sequence shown here is derived from an EMBL/GenBank/DDBJ whole genome shotgun (WGS) entry which is preliminary data.</text>
</comment>
<evidence type="ECO:0000313" key="2">
    <source>
        <dbReference type="EMBL" id="KAG2304115.1"/>
    </source>
</evidence>
<organism evidence="2 3">
    <name type="scientific">Brassica carinata</name>
    <name type="common">Ethiopian mustard</name>
    <name type="synonym">Abyssinian cabbage</name>
    <dbReference type="NCBI Taxonomy" id="52824"/>
    <lineage>
        <taxon>Eukaryota</taxon>
        <taxon>Viridiplantae</taxon>
        <taxon>Streptophyta</taxon>
        <taxon>Embryophyta</taxon>
        <taxon>Tracheophyta</taxon>
        <taxon>Spermatophyta</taxon>
        <taxon>Magnoliopsida</taxon>
        <taxon>eudicotyledons</taxon>
        <taxon>Gunneridae</taxon>
        <taxon>Pentapetalae</taxon>
        <taxon>rosids</taxon>
        <taxon>malvids</taxon>
        <taxon>Brassicales</taxon>
        <taxon>Brassicaceae</taxon>
        <taxon>Brassiceae</taxon>
        <taxon>Brassica</taxon>
    </lineage>
</organism>
<evidence type="ECO:0000313" key="3">
    <source>
        <dbReference type="Proteomes" id="UP000886595"/>
    </source>
</evidence>
<evidence type="ECO:0000259" key="1">
    <source>
        <dbReference type="Pfam" id="PF13456"/>
    </source>
</evidence>